<feature type="non-terminal residue" evidence="2">
    <location>
        <position position="79"/>
    </location>
</feature>
<gene>
    <name evidence="2" type="ORF">GBAR_LOCUS31387</name>
</gene>
<evidence type="ECO:0000313" key="3">
    <source>
        <dbReference type="Proteomes" id="UP001174909"/>
    </source>
</evidence>
<keyword evidence="3" id="KW-1185">Reference proteome</keyword>
<organism evidence="2 3">
    <name type="scientific">Geodia barretti</name>
    <name type="common">Barrett's horny sponge</name>
    <dbReference type="NCBI Taxonomy" id="519541"/>
    <lineage>
        <taxon>Eukaryota</taxon>
        <taxon>Metazoa</taxon>
        <taxon>Porifera</taxon>
        <taxon>Demospongiae</taxon>
        <taxon>Heteroscleromorpha</taxon>
        <taxon>Tetractinellida</taxon>
        <taxon>Astrophorina</taxon>
        <taxon>Geodiidae</taxon>
        <taxon>Geodia</taxon>
    </lineage>
</organism>
<proteinExistence type="predicted"/>
<comment type="caution">
    <text evidence="2">The sequence shown here is derived from an EMBL/GenBank/DDBJ whole genome shotgun (WGS) entry which is preliminary data.</text>
</comment>
<name>A0AA35U160_GEOBA</name>
<sequence length="79" mass="8565">PHFITPAPSANPSHETVKRTLISSLSPSSDVEPPHADTQTQRRQTDHTSSCSDAHYCCLFFPLDTRTSGEAKDGAWLAG</sequence>
<protein>
    <submittedName>
        <fullName evidence="2">Uncharacterized protein</fullName>
    </submittedName>
</protein>
<evidence type="ECO:0000313" key="2">
    <source>
        <dbReference type="EMBL" id="CAI8057587.1"/>
    </source>
</evidence>
<evidence type="ECO:0000256" key="1">
    <source>
        <dbReference type="SAM" id="MobiDB-lite"/>
    </source>
</evidence>
<dbReference type="Proteomes" id="UP001174909">
    <property type="component" value="Unassembled WGS sequence"/>
</dbReference>
<dbReference type="AlphaFoldDB" id="A0AA35U160"/>
<feature type="region of interest" description="Disordered" evidence="1">
    <location>
        <begin position="1"/>
        <end position="51"/>
    </location>
</feature>
<dbReference type="EMBL" id="CASHTH010004457">
    <property type="protein sequence ID" value="CAI8057587.1"/>
    <property type="molecule type" value="Genomic_DNA"/>
</dbReference>
<reference evidence="2" key="1">
    <citation type="submission" date="2023-03" db="EMBL/GenBank/DDBJ databases">
        <authorList>
            <person name="Steffen K."/>
            <person name="Cardenas P."/>
        </authorList>
    </citation>
    <scope>NUCLEOTIDE SEQUENCE</scope>
</reference>
<accession>A0AA35U160</accession>